<reference evidence="3" key="1">
    <citation type="journal article" date="2019" name="Int. J. Syst. Evol. Microbiol.">
        <title>The Global Catalogue of Microorganisms (GCM) 10K type strain sequencing project: providing services to taxonomists for standard genome sequencing and annotation.</title>
        <authorList>
            <consortium name="The Broad Institute Genomics Platform"/>
            <consortium name="The Broad Institute Genome Sequencing Center for Infectious Disease"/>
            <person name="Wu L."/>
            <person name="Ma J."/>
        </authorList>
    </citation>
    <scope>NUCLEOTIDE SEQUENCE [LARGE SCALE GENOMIC DNA]</scope>
    <source>
        <strain evidence="3">KCTC 33575</strain>
    </source>
</reference>
<keyword evidence="1" id="KW-0812">Transmembrane</keyword>
<keyword evidence="1" id="KW-1133">Transmembrane helix</keyword>
<organism evidence="2 3">
    <name type="scientific">Corticicoccus populi</name>
    <dbReference type="NCBI Taxonomy" id="1812821"/>
    <lineage>
        <taxon>Bacteria</taxon>
        <taxon>Bacillati</taxon>
        <taxon>Bacillota</taxon>
        <taxon>Bacilli</taxon>
        <taxon>Bacillales</taxon>
        <taxon>Staphylococcaceae</taxon>
        <taxon>Corticicoccus</taxon>
    </lineage>
</organism>
<dbReference type="InterPro" id="IPR009526">
    <property type="entry name" value="DUF1146"/>
</dbReference>
<gene>
    <name evidence="2" type="ORF">ACFSX4_09440</name>
</gene>
<sequence>MMMMSQLAFMHIFLHIICVIFCFWLLQSVNVEHWFKKSHPSKIMMLLIVLAVVLGSALSNFIMDFFVFVQEASLIFT</sequence>
<dbReference type="RefSeq" id="WP_377773950.1">
    <property type="nucleotide sequence ID" value="NZ_JBHUOQ010000003.1"/>
</dbReference>
<keyword evidence="3" id="KW-1185">Reference proteome</keyword>
<name>A0ABW5WV61_9STAP</name>
<feature type="transmembrane region" description="Helical" evidence="1">
    <location>
        <begin position="44"/>
        <end position="69"/>
    </location>
</feature>
<dbReference type="Pfam" id="PF06612">
    <property type="entry name" value="DUF1146"/>
    <property type="match status" value="1"/>
</dbReference>
<proteinExistence type="predicted"/>
<dbReference type="Proteomes" id="UP001597519">
    <property type="component" value="Unassembled WGS sequence"/>
</dbReference>
<evidence type="ECO:0000313" key="3">
    <source>
        <dbReference type="Proteomes" id="UP001597519"/>
    </source>
</evidence>
<keyword evidence="1" id="KW-0472">Membrane</keyword>
<accession>A0ABW5WV61</accession>
<comment type="caution">
    <text evidence="2">The sequence shown here is derived from an EMBL/GenBank/DDBJ whole genome shotgun (WGS) entry which is preliminary data.</text>
</comment>
<dbReference type="EMBL" id="JBHUOQ010000003">
    <property type="protein sequence ID" value="MFD2830686.1"/>
    <property type="molecule type" value="Genomic_DNA"/>
</dbReference>
<evidence type="ECO:0000256" key="1">
    <source>
        <dbReference type="SAM" id="Phobius"/>
    </source>
</evidence>
<protein>
    <submittedName>
        <fullName evidence="2">DUF1146 family protein</fullName>
    </submittedName>
</protein>
<evidence type="ECO:0000313" key="2">
    <source>
        <dbReference type="EMBL" id="MFD2830686.1"/>
    </source>
</evidence>